<organism evidence="2 3">
    <name type="scientific">Phytoactinopolyspora halophila</name>
    <dbReference type="NCBI Taxonomy" id="1981511"/>
    <lineage>
        <taxon>Bacteria</taxon>
        <taxon>Bacillati</taxon>
        <taxon>Actinomycetota</taxon>
        <taxon>Actinomycetes</taxon>
        <taxon>Jiangellales</taxon>
        <taxon>Jiangellaceae</taxon>
        <taxon>Phytoactinopolyspora</taxon>
    </lineage>
</organism>
<reference evidence="2 3" key="1">
    <citation type="submission" date="2018-06" db="EMBL/GenBank/DDBJ databases">
        <title>Phytoactinopolyspora halophila sp. nov., a novel halophilic actinomycete isolated from a saline soil in China.</title>
        <authorList>
            <person name="Tang S.-K."/>
        </authorList>
    </citation>
    <scope>NUCLEOTIDE SEQUENCE [LARGE SCALE GENOMIC DNA]</scope>
    <source>
        <strain evidence="2 3">YIM 96934</strain>
    </source>
</reference>
<evidence type="ECO:0000313" key="3">
    <source>
        <dbReference type="Proteomes" id="UP000250462"/>
    </source>
</evidence>
<dbReference type="OrthoDB" id="3505012at2"/>
<dbReference type="Gene3D" id="3.40.50.720">
    <property type="entry name" value="NAD(P)-binding Rossmann-like Domain"/>
    <property type="match status" value="2"/>
</dbReference>
<dbReference type="Pfam" id="PF01370">
    <property type="entry name" value="Epimerase"/>
    <property type="match status" value="1"/>
</dbReference>
<name>A0A329QHZ9_9ACTN</name>
<protein>
    <recommendedName>
        <fullName evidence="1">NAD-dependent epimerase/dehydratase domain-containing protein</fullName>
    </recommendedName>
</protein>
<keyword evidence="3" id="KW-1185">Reference proteome</keyword>
<dbReference type="SUPFAM" id="SSF51735">
    <property type="entry name" value="NAD(P)-binding Rossmann-fold domains"/>
    <property type="match status" value="1"/>
</dbReference>
<dbReference type="AlphaFoldDB" id="A0A329QHZ9"/>
<dbReference type="PANTHER" id="PTHR43245">
    <property type="entry name" value="BIFUNCTIONAL POLYMYXIN RESISTANCE PROTEIN ARNA"/>
    <property type="match status" value="1"/>
</dbReference>
<sequence length="350" mass="38269">MTKVLVTGVGGRIGSSLTQHLLHDGYDVRGMVRPDGRRPDREIARDIEIVEAWLTDTEALGQAVAGTDMVVHLAAQMGIGDTDPERYFDINVGGTLRLLEAAVNQRPPVRRFVFTSTDNTYGPAYPQAQPITEESRQVPGDYYGTSKVLAERLVQNYHKLYGLEYTILRLGSVVAPNEATALFRHTWTRAFLAAHYAAGRRSNLWPLLANQGDPTLLLDTAVGSRDDNPAIVLTGPDKMPWSLHLTDVRDAVTGIVLGMERDAAANDEFNIIGPNTTTCDDAAAAIARHDSQAEAVTVQMPVKLAFELSIAKARRTLGYTPAWDFEGMLSTALDRDVRSQPRDYVPVGAA</sequence>
<comment type="caution">
    <text evidence="2">The sequence shown here is derived from an EMBL/GenBank/DDBJ whole genome shotgun (WGS) entry which is preliminary data.</text>
</comment>
<proteinExistence type="predicted"/>
<dbReference type="InterPro" id="IPR050177">
    <property type="entry name" value="Lipid_A_modif_metabolic_enz"/>
</dbReference>
<dbReference type="EMBL" id="QMIG01000017">
    <property type="protein sequence ID" value="RAW11995.1"/>
    <property type="molecule type" value="Genomic_DNA"/>
</dbReference>
<evidence type="ECO:0000259" key="1">
    <source>
        <dbReference type="Pfam" id="PF01370"/>
    </source>
</evidence>
<dbReference type="InterPro" id="IPR036291">
    <property type="entry name" value="NAD(P)-bd_dom_sf"/>
</dbReference>
<gene>
    <name evidence="2" type="ORF">DPM12_15045</name>
</gene>
<feature type="domain" description="NAD-dependent epimerase/dehydratase" evidence="1">
    <location>
        <begin position="4"/>
        <end position="197"/>
    </location>
</feature>
<dbReference type="Proteomes" id="UP000250462">
    <property type="component" value="Unassembled WGS sequence"/>
</dbReference>
<dbReference type="RefSeq" id="WP_112259168.1">
    <property type="nucleotide sequence ID" value="NZ_QMIG01000017.1"/>
</dbReference>
<evidence type="ECO:0000313" key="2">
    <source>
        <dbReference type="EMBL" id="RAW11995.1"/>
    </source>
</evidence>
<dbReference type="InterPro" id="IPR001509">
    <property type="entry name" value="Epimerase_deHydtase"/>
</dbReference>
<accession>A0A329QHZ9</accession>